<evidence type="ECO:0000259" key="4">
    <source>
        <dbReference type="SMART" id="SM00560"/>
    </source>
</evidence>
<reference evidence="5 6" key="1">
    <citation type="submission" date="2021-07" db="EMBL/GenBank/DDBJ databases">
        <authorList>
            <person name="Kim M.K."/>
        </authorList>
    </citation>
    <scope>NUCLEOTIDE SEQUENCE [LARGE SCALE GENOMIC DNA]</scope>
    <source>
        <strain evidence="5 6">HLY7-15</strain>
    </source>
</reference>
<dbReference type="Gene3D" id="2.60.120.200">
    <property type="match status" value="1"/>
</dbReference>
<evidence type="ECO:0000256" key="1">
    <source>
        <dbReference type="ARBA" id="ARBA00022729"/>
    </source>
</evidence>
<proteinExistence type="predicted"/>
<keyword evidence="1" id="KW-0732">Signal</keyword>
<dbReference type="InterPro" id="IPR006558">
    <property type="entry name" value="LamG-like"/>
</dbReference>
<keyword evidence="6" id="KW-1185">Reference proteome</keyword>
<name>A0ABS6XHD4_9BACT</name>
<evidence type="ECO:0000256" key="2">
    <source>
        <dbReference type="ARBA" id="ARBA00023157"/>
    </source>
</evidence>
<accession>A0ABS6XHD4</accession>
<sequence>MKTLLQKLVLFIVFSFAFGSLYAQGSKNALSFDGINDYVFFDYNNRGITNEVTVEAWVKTSASKLQLVTAKYDRDGEHGYQLVMRDGKAAFSGRDGTGEYRISGYSPRIINDNNWHHLAGVCKNGTWSIYIDGVLESQSVTGYNGVDLRSNAPFTVGNYYLVNNDFFQGQIDELKIWKRGLSEAEIRSGMCQTANKSNTDLVVYLKFDEGSGSSLTDHSSYGINGTFRNMNASAAWVVSGAPIGDKSVYLYPNSWLNQQLNLNSSSVNNLAVTSTSSSLKGMHIYTVSSQPNTLSGIKTPSQISDYFGTFRVGTSTSTYTATGTQANAACFRTLYQRAGNTATNWVSASETTNPNFPSFTSSNLITEFALNTSTTGTANL</sequence>
<dbReference type="SMART" id="SM00282">
    <property type="entry name" value="LamG"/>
    <property type="match status" value="1"/>
</dbReference>
<dbReference type="Pfam" id="PF13385">
    <property type="entry name" value="Laminin_G_3"/>
    <property type="match status" value="1"/>
</dbReference>
<feature type="domain" description="Laminin G" evidence="3">
    <location>
        <begin position="50"/>
        <end position="179"/>
    </location>
</feature>
<dbReference type="SUPFAM" id="SSF49899">
    <property type="entry name" value="Concanavalin A-like lectins/glucanases"/>
    <property type="match status" value="1"/>
</dbReference>
<feature type="domain" description="LamG-like jellyroll fold" evidence="4">
    <location>
        <begin position="50"/>
        <end position="184"/>
    </location>
</feature>
<organism evidence="5 6">
    <name type="scientific">Pontibacter populi</name>
    <dbReference type="NCBI Taxonomy" id="890055"/>
    <lineage>
        <taxon>Bacteria</taxon>
        <taxon>Pseudomonadati</taxon>
        <taxon>Bacteroidota</taxon>
        <taxon>Cytophagia</taxon>
        <taxon>Cytophagales</taxon>
        <taxon>Hymenobacteraceae</taxon>
        <taxon>Pontibacter</taxon>
    </lineage>
</organism>
<evidence type="ECO:0000313" key="5">
    <source>
        <dbReference type="EMBL" id="MBW3366531.1"/>
    </source>
</evidence>
<keyword evidence="2" id="KW-1015">Disulfide bond</keyword>
<dbReference type="SMART" id="SM00560">
    <property type="entry name" value="LamGL"/>
    <property type="match status" value="1"/>
</dbReference>
<dbReference type="InterPro" id="IPR013320">
    <property type="entry name" value="ConA-like_dom_sf"/>
</dbReference>
<evidence type="ECO:0000313" key="6">
    <source>
        <dbReference type="Proteomes" id="UP000774935"/>
    </source>
</evidence>
<dbReference type="EMBL" id="JAHWXQ010000005">
    <property type="protein sequence ID" value="MBW3366531.1"/>
    <property type="molecule type" value="Genomic_DNA"/>
</dbReference>
<comment type="caution">
    <text evidence="5">The sequence shown here is derived from an EMBL/GenBank/DDBJ whole genome shotgun (WGS) entry which is preliminary data.</text>
</comment>
<dbReference type="InterPro" id="IPR001791">
    <property type="entry name" value="Laminin_G"/>
</dbReference>
<protein>
    <submittedName>
        <fullName evidence="5">LamG domain-containing protein</fullName>
    </submittedName>
</protein>
<gene>
    <name evidence="5" type="ORF">KYK27_15840</name>
</gene>
<evidence type="ECO:0000259" key="3">
    <source>
        <dbReference type="SMART" id="SM00282"/>
    </source>
</evidence>
<dbReference type="Proteomes" id="UP000774935">
    <property type="component" value="Unassembled WGS sequence"/>
</dbReference>
<dbReference type="RefSeq" id="WP_199111284.1">
    <property type="nucleotide sequence ID" value="NZ_JAHWXQ010000005.1"/>
</dbReference>